<keyword evidence="2" id="KW-1185">Reference proteome</keyword>
<comment type="caution">
    <text evidence="1">The sequence shown here is derived from an EMBL/GenBank/DDBJ whole genome shotgun (WGS) entry which is preliminary data.</text>
</comment>
<sequence>MPENLPMVYTLNFLHTCYELRYKACPEEFRGGKTQDTRLDVLNSILDKNLKTLISRESLLNLLEYPYKENRKI</sequence>
<dbReference type="EMBL" id="BMFD01000034">
    <property type="protein sequence ID" value="GGC55391.1"/>
    <property type="molecule type" value="Genomic_DNA"/>
</dbReference>
<gene>
    <name evidence="1" type="ORF">GCM10010993_37160</name>
</gene>
<organism evidence="1 2">
    <name type="scientific">Belliella aquatica</name>
    <dbReference type="NCBI Taxonomy" id="1323734"/>
    <lineage>
        <taxon>Bacteria</taxon>
        <taxon>Pseudomonadati</taxon>
        <taxon>Bacteroidota</taxon>
        <taxon>Cytophagia</taxon>
        <taxon>Cytophagales</taxon>
        <taxon>Cyclobacteriaceae</taxon>
        <taxon>Belliella</taxon>
    </lineage>
</organism>
<protein>
    <submittedName>
        <fullName evidence="1">Uncharacterized protein</fullName>
    </submittedName>
</protein>
<dbReference type="Proteomes" id="UP000635885">
    <property type="component" value="Unassembled WGS sequence"/>
</dbReference>
<accession>A0ABQ1N9I3</accession>
<proteinExistence type="predicted"/>
<evidence type="ECO:0000313" key="1">
    <source>
        <dbReference type="EMBL" id="GGC55391.1"/>
    </source>
</evidence>
<reference evidence="2" key="1">
    <citation type="journal article" date="2019" name="Int. J. Syst. Evol. Microbiol.">
        <title>The Global Catalogue of Microorganisms (GCM) 10K type strain sequencing project: providing services to taxonomists for standard genome sequencing and annotation.</title>
        <authorList>
            <consortium name="The Broad Institute Genomics Platform"/>
            <consortium name="The Broad Institute Genome Sequencing Center for Infectious Disease"/>
            <person name="Wu L."/>
            <person name="Ma J."/>
        </authorList>
    </citation>
    <scope>NUCLEOTIDE SEQUENCE [LARGE SCALE GENOMIC DNA]</scope>
    <source>
        <strain evidence="2">CGMCC 1.12479</strain>
    </source>
</reference>
<name>A0ABQ1N9I3_9BACT</name>
<evidence type="ECO:0000313" key="2">
    <source>
        <dbReference type="Proteomes" id="UP000635885"/>
    </source>
</evidence>